<dbReference type="EMBL" id="PCSH01000074">
    <property type="protein sequence ID" value="PIP41236.1"/>
    <property type="molecule type" value="Genomic_DNA"/>
</dbReference>
<evidence type="ECO:0000256" key="2">
    <source>
        <dbReference type="ARBA" id="ARBA00022795"/>
    </source>
</evidence>
<reference evidence="3 4" key="1">
    <citation type="submission" date="2017-09" db="EMBL/GenBank/DDBJ databases">
        <title>Depth-based differentiation of microbial function through sediment-hosted aquifers and enrichment of novel symbionts in the deep terrestrial subsurface.</title>
        <authorList>
            <person name="Probst A.J."/>
            <person name="Ladd B."/>
            <person name="Jarett J.K."/>
            <person name="Geller-Mcgrath D.E."/>
            <person name="Sieber C.M."/>
            <person name="Emerson J.B."/>
            <person name="Anantharaman K."/>
            <person name="Thomas B.C."/>
            <person name="Malmstrom R."/>
            <person name="Stieglmeier M."/>
            <person name="Klingl A."/>
            <person name="Woyke T."/>
            <person name="Ryan C.M."/>
            <person name="Banfield J.F."/>
        </authorList>
    </citation>
    <scope>NUCLEOTIDE SEQUENCE [LARGE SCALE GENOMIC DNA]</scope>
    <source>
        <strain evidence="3">CG23_combo_of_CG06-09_8_20_14_all_40_23</strain>
    </source>
</reference>
<protein>
    <submittedName>
        <fullName evidence="3">Flagellar hook capping protein</fullName>
    </submittedName>
</protein>
<proteinExistence type="inferred from homology"/>
<accession>A0A2H0A756</accession>
<comment type="caution">
    <text evidence="3">The sequence shown here is derived from an EMBL/GenBank/DDBJ whole genome shotgun (WGS) entry which is preliminary data.</text>
</comment>
<dbReference type="GO" id="GO:0044781">
    <property type="term" value="P:bacterial-type flagellum organization"/>
    <property type="evidence" value="ECO:0007669"/>
    <property type="project" value="UniProtKB-KW"/>
</dbReference>
<comment type="similarity">
    <text evidence="1">Belongs to the FlgD family.</text>
</comment>
<evidence type="ECO:0000256" key="1">
    <source>
        <dbReference type="ARBA" id="ARBA00010577"/>
    </source>
</evidence>
<gene>
    <name evidence="3" type="ORF">COX18_03910</name>
</gene>
<evidence type="ECO:0000313" key="3">
    <source>
        <dbReference type="EMBL" id="PIP41236.1"/>
    </source>
</evidence>
<dbReference type="Proteomes" id="UP000231067">
    <property type="component" value="Unassembled WGS sequence"/>
</dbReference>
<dbReference type="InterPro" id="IPR005648">
    <property type="entry name" value="FlgD"/>
</dbReference>
<name>A0A2H0A756_9BACT</name>
<evidence type="ECO:0000313" key="4">
    <source>
        <dbReference type="Proteomes" id="UP000231067"/>
    </source>
</evidence>
<keyword evidence="3" id="KW-0966">Cell projection</keyword>
<sequence length="143" mass="15192">MADVSGITSSLAATTAAAAATTSILGKDDFLQLLTTQLRYQDPLKPMDNTAFVSQMAQFSSLEQMANLNTSFTNFSTLLSSSLNMQNTLAFLDKTVVANDTLNSGKTVEGKVTGIDYKTAMLIVDIAGVTRNISVGDILQIKS</sequence>
<keyword evidence="3" id="KW-0282">Flagellum</keyword>
<organism evidence="3 4">
    <name type="scientific">Candidatus Desantisbacteria bacterium CG23_combo_of_CG06-09_8_20_14_all_40_23</name>
    <dbReference type="NCBI Taxonomy" id="1974550"/>
    <lineage>
        <taxon>Bacteria</taxon>
        <taxon>Candidatus Desantisiibacteriota</taxon>
    </lineage>
</organism>
<keyword evidence="2" id="KW-1005">Bacterial flagellum biogenesis</keyword>
<dbReference type="AlphaFoldDB" id="A0A2H0A756"/>
<keyword evidence="3" id="KW-0969">Cilium</keyword>
<dbReference type="Pfam" id="PF03963">
    <property type="entry name" value="FlgD"/>
    <property type="match status" value="1"/>
</dbReference>